<dbReference type="Gene3D" id="4.10.400.10">
    <property type="entry name" value="Low-density Lipoprotein Receptor"/>
    <property type="match status" value="4"/>
</dbReference>
<dbReference type="SUPFAM" id="SSF49854">
    <property type="entry name" value="Spermadhesin, CUB domain"/>
    <property type="match status" value="2"/>
</dbReference>
<dbReference type="InterPro" id="IPR000276">
    <property type="entry name" value="GPCR_Rhodpsn"/>
</dbReference>
<dbReference type="Pfam" id="PF00431">
    <property type="entry name" value="CUB"/>
    <property type="match status" value="1"/>
</dbReference>
<dbReference type="PANTHER" id="PTHR24372">
    <property type="entry name" value="GLYCOPROTEIN HORMONE RECEPTOR"/>
    <property type="match status" value="1"/>
</dbReference>
<evidence type="ECO:0000259" key="17">
    <source>
        <dbReference type="PROSITE" id="PS01180"/>
    </source>
</evidence>
<evidence type="ECO:0000256" key="4">
    <source>
        <dbReference type="ARBA" id="ARBA00022614"/>
    </source>
</evidence>
<feature type="disulfide bond" evidence="14">
    <location>
        <begin position="1369"/>
        <end position="1387"/>
    </location>
</feature>
<evidence type="ECO:0000256" key="2">
    <source>
        <dbReference type="ARBA" id="ARBA00022475"/>
    </source>
</evidence>
<evidence type="ECO:0000259" key="21">
    <source>
        <dbReference type="PROSITE" id="PS50262"/>
    </source>
</evidence>
<evidence type="ECO:0000256" key="5">
    <source>
        <dbReference type="ARBA" id="ARBA00022692"/>
    </source>
</evidence>
<feature type="disulfide bond" evidence="14">
    <location>
        <begin position="1294"/>
        <end position="1312"/>
    </location>
</feature>
<dbReference type="InterPro" id="IPR000859">
    <property type="entry name" value="CUB_dom"/>
</dbReference>
<dbReference type="InterPro" id="IPR000742">
    <property type="entry name" value="EGF"/>
</dbReference>
<keyword evidence="11" id="KW-0675">Receptor</keyword>
<keyword evidence="5 15" id="KW-0812">Transmembrane</keyword>
<keyword evidence="9 15" id="KW-0472">Membrane</keyword>
<evidence type="ECO:0000256" key="10">
    <source>
        <dbReference type="ARBA" id="ARBA00023157"/>
    </source>
</evidence>
<keyword evidence="2" id="KW-1003">Cell membrane</keyword>
<dbReference type="InterPro" id="IPR023415">
    <property type="entry name" value="LDLR_class-A_CS"/>
</dbReference>
<dbReference type="PROSITE" id="PS50041">
    <property type="entry name" value="C_TYPE_LECTIN_2"/>
    <property type="match status" value="1"/>
</dbReference>
<dbReference type="SMART" id="SM00192">
    <property type="entry name" value="LDLa"/>
    <property type="match status" value="6"/>
</dbReference>
<dbReference type="CDD" id="cd00112">
    <property type="entry name" value="LDLa"/>
    <property type="match status" value="4"/>
</dbReference>
<feature type="domain" description="F5/8 type C" evidence="18">
    <location>
        <begin position="538"/>
        <end position="695"/>
    </location>
</feature>
<dbReference type="Pfam" id="PF00057">
    <property type="entry name" value="Ldl_recept_a"/>
    <property type="match status" value="3"/>
</dbReference>
<feature type="domain" description="CUB" evidence="17">
    <location>
        <begin position="942"/>
        <end position="1065"/>
    </location>
</feature>
<dbReference type="PROSITE" id="PS01180">
    <property type="entry name" value="CUB"/>
    <property type="match status" value="2"/>
</dbReference>
<dbReference type="Proteomes" id="UP000005408">
    <property type="component" value="Unassembled WGS sequence"/>
</dbReference>
<dbReference type="PANTHER" id="PTHR24372:SF77">
    <property type="entry name" value="G-PROTEIN COUPLED RECEPTORS FAMILY 1 PROFILE DOMAIN-CONTAINING PROTEIN"/>
    <property type="match status" value="1"/>
</dbReference>
<feature type="disulfide bond" evidence="14">
    <location>
        <begin position="1287"/>
        <end position="1299"/>
    </location>
</feature>
<feature type="disulfide bond" evidence="14">
    <location>
        <begin position="1705"/>
        <end position="1720"/>
    </location>
</feature>
<evidence type="ECO:0000256" key="3">
    <source>
        <dbReference type="ARBA" id="ARBA00022572"/>
    </source>
</evidence>
<sequence length="2383" mass="269702">MWLPVLFILELFHIGDSYIVSDEEQPVCPFVECQNGGRLDQTTCQCDCPPKYYGFFCQNDYERSLWPDGTYALPTSMFGCPETEAKGWSTSYVNLTLPESSQQQEWNMQNPQLLNDVIEPNILGPYHYRALQMNFCVKMPTYFEDKESNATSTEWPRGQYCIYSFNETCPSDFTNGTLTIRGYQFTEQDIGGQIPGNKGQNQTLLLQFCCREDGNHSSPIQLPKEFPFIMFQVYIAVLSQSADGCQKVESMTSQRDIFYMTNENQDWEYKGELPMFDTTTLKNSVGMPFCYYVPYERRECYYESDIGNSYNGRANVTASGRGCLPWAGSTQPFYKNTHKAYHEFESNYCRAYEYYSYKSREPLCLVAYPSVKESCGVLKCVEDKDLKEFGKFKPYRSVPSSDGRKPEYAVDGSIDTFNSLITERPLLKPWYQVNLEEFVEVHAILIYRQATYFPNSLRYFGTYVSKDPWDFMNYGAVRCDDLRLPGFSMVFRYQCRRPVIGQYVTVRNFDFTHPSSNPGKFFRMEINEIVILGKSTSCGRPLGLASGNIYDYQLGASSGYAEGSDVESMALSHRGRLYNANPGWCSYPNKQTSWFLIDLIVPTSVQGVVVQGWTSGKESKYIQSFQVSYGTSRLSMSLYEDIPGTVKTFFVDASAAVITPQTFLFHREILARYIKIIPDTTNGQQACLKAEIIGCQKQLQRDLRCKNTSLDFGFEELKRFSFWLEGATFAVTNITTIQGCRRFCLATGCTSLYFTEYSDSQTCSLNTGDRYHPTRQSAWVLTGSSLNYASHRLCFSGVTEINRCNFFINLAKEGEAVIRSPGFPFRYGQGLNCTWTIDAGTSNFVKLEIVYVNLAKSTTEIELKELGIFDVNPGKCKDSIIFKDNSDTIKITAETQSDFRDSIIITTGPTLSVTLQTCFQYAKWDKENIFEVKASRAEKPGCGMSKSGCTMRCQVPSAYIATDRYPSPYQPGERCIWRIDGKFGQYVQLNILSIDVINGGTSCASSYIAVYDIDLSNKERLLGRYCKENRPYSIISSKWHQMRVEFRAATDQKQGQGFLAEYSFVDFTQTLSSWTHEDCPVGWRYNNHSCYNIFTSDVGITWPEANRKCIKQNGSLVSIASKQELEFIHSLVTNNLNDIIDKKMFIGLRKVYSEDKNKLQFVWSDGNPLTFTAWYRDDVIMDRQPNGVYNEKCTSINFFSIYSMNDWHDTACAYDKIRNYMCEIVISNTKDNISRVNWWNNGSAIEASSDDDIFTCDNLEHINTLFVCDGRKDCSDGSDEANCSDHCTDTQFRCGDGGCISLSLLCDFVAHCVDGSDESSCIRQPCNESQWECSSGQCIPAVYHCDMKPDCVDGSDEQFCESCEYGFECYDQTCIHRSKVCDGFIDCNGFFAEDESQSCENNVRKSCKDWWSLGRRENGEYLVSLGLGGGNQAKVECRFHLSENSVTVQTIVHHDQEETVVVRLETIDTGLQYAATDEQISNLKQVNTCSQSIGVRCHYTYFSMDIMWTGDNGTEFHSTVGEQTEGCSCPFVNKCEEGKTTCNCNSTLGGWYRAEFTEVREDVGVITDHSVLPIRSLYIVRPGNEPFVKLNVGPLVCSEETDAVNVDFLCRSGKIVPIAQRCILDYDVYGDVTGCRDLSHLDDCEVCECPMGFLKCPNSFCIPPRLICDGQKHCEHGVDELLCDACPGLYRCRNSTICLDPSKLCDAVPHCPYHDDELLCNIEYPEECQCHGLSGVCRNINSTSLIKLPKELRTLNLSENDFSHDLPSLKHMLNLVILNLTNCGLNSLKSYSFVNQNNLLELDLRNNRIINIYPYAFTGLESLKTLNLEGNKLLTRISDLAFVGLHKLPSIVITNSGLQNIGKDTLVGLVMVSHLNLSANDIRFFSDYAFYNLSELTVLDLRRNKIEQFSSKIFFGLSKLTKLYTDSYAFCCLKPSSVQECLPRPNEFSSCDDLMKNDVLSAFLWIIGFSSLLGNLGVFVFKVFFDTDTLKKGHGIFITNLSLSDFLMGVYLIIIASADEHYRGRYVWNDLLWRRSVTCRIAGMLATVSSETSVFLLCLITLDRLIAVKFPFGQFRFTRGKALICVAVVWSITIWLAVIPLIPGSYFQGEFYSRSVVCLALPLTRDRPAGWEYSAAVFIILNFLLFMTIALGQCLIYREISQTSSSVKSTRRNQDMAIARGLFLVVLSDFLCWFPIGIMGLLAISGQVISGEVYAWVAVFILPINSALNPFLYTFANLRKKVETRFSSKKSTNTRSTSDTFTDLCDSESFVIGKHAPLFMNLADRMKTHPLTVDEMKLVVLRLAEAMKFLHQRDIVHGCLDTSLVSVDIVDGKIKDLAVKIVPKKAVEDEDIPNDIKQLGELTQTLLKNYKRDSVETCNTSTE</sequence>
<feature type="disulfide bond" evidence="14">
    <location>
        <begin position="1656"/>
        <end position="1674"/>
    </location>
</feature>
<dbReference type="InterPro" id="IPR038178">
    <property type="entry name" value="Kringle_sf"/>
</dbReference>
<dbReference type="GO" id="GO:0007189">
    <property type="term" value="P:adenylate cyclase-activating G protein-coupled receptor signaling pathway"/>
    <property type="evidence" value="ECO:0007669"/>
    <property type="project" value="TreeGrafter"/>
</dbReference>
<dbReference type="InterPro" id="IPR008979">
    <property type="entry name" value="Galactose-bd-like_sf"/>
</dbReference>
<evidence type="ECO:0000259" key="20">
    <source>
        <dbReference type="PROSITE" id="PS50070"/>
    </source>
</evidence>
<feature type="disulfide bond" evidence="14">
    <location>
        <begin position="1345"/>
        <end position="1360"/>
    </location>
</feature>
<feature type="signal peptide" evidence="16">
    <location>
        <begin position="1"/>
        <end position="17"/>
    </location>
</feature>
<dbReference type="GO" id="GO:0005886">
    <property type="term" value="C:plasma membrane"/>
    <property type="evidence" value="ECO:0007669"/>
    <property type="project" value="UniProtKB-SubCell"/>
</dbReference>
<dbReference type="SUPFAM" id="SSF81321">
    <property type="entry name" value="Family A G protein-coupled receptor-like"/>
    <property type="match status" value="1"/>
</dbReference>
<name>A0A8W8M2G6_MAGGI</name>
<evidence type="ECO:0000256" key="7">
    <source>
        <dbReference type="ARBA" id="ARBA00022989"/>
    </source>
</evidence>
<keyword evidence="16" id="KW-0732">Signal</keyword>
<dbReference type="SUPFAM" id="SSF52058">
    <property type="entry name" value="L domain-like"/>
    <property type="match status" value="1"/>
</dbReference>
<dbReference type="InterPro" id="IPR002172">
    <property type="entry name" value="LDrepeatLR_classA_rpt"/>
</dbReference>
<dbReference type="Pfam" id="PF00059">
    <property type="entry name" value="Lectin_C"/>
    <property type="match status" value="1"/>
</dbReference>
<feature type="transmembrane region" description="Helical" evidence="15">
    <location>
        <begin position="1997"/>
        <end position="2018"/>
    </location>
</feature>
<dbReference type="PROSITE" id="PS51450">
    <property type="entry name" value="LRR"/>
    <property type="match status" value="3"/>
</dbReference>
<keyword evidence="12" id="KW-0807">Transducer</keyword>
<evidence type="ECO:0008006" key="25">
    <source>
        <dbReference type="Google" id="ProtNLM"/>
    </source>
</evidence>
<dbReference type="InterPro" id="IPR013806">
    <property type="entry name" value="Kringle-like"/>
</dbReference>
<feature type="transmembrane region" description="Helical" evidence="15">
    <location>
        <begin position="2082"/>
        <end position="2102"/>
    </location>
</feature>
<feature type="domain" description="G-protein coupled receptors family 1 profile" evidence="21">
    <location>
        <begin position="1976"/>
        <end position="2233"/>
    </location>
</feature>
<feature type="disulfide bond" evidence="14">
    <location>
        <begin position="1256"/>
        <end position="1274"/>
    </location>
</feature>
<evidence type="ECO:0000256" key="15">
    <source>
        <dbReference type="SAM" id="Phobius"/>
    </source>
</evidence>
<dbReference type="InterPro" id="IPR000421">
    <property type="entry name" value="FA58C"/>
</dbReference>
<dbReference type="Gene3D" id="2.40.20.10">
    <property type="entry name" value="Plasminogen Kringle 4"/>
    <property type="match status" value="1"/>
</dbReference>
<dbReference type="SMART" id="SM00130">
    <property type="entry name" value="KR"/>
    <property type="match status" value="1"/>
</dbReference>
<evidence type="ECO:0000256" key="11">
    <source>
        <dbReference type="ARBA" id="ARBA00023170"/>
    </source>
</evidence>
<dbReference type="PROSITE" id="PS50262">
    <property type="entry name" value="G_PROTEIN_RECEP_F1_2"/>
    <property type="match status" value="1"/>
</dbReference>
<dbReference type="SUPFAM" id="SSF49785">
    <property type="entry name" value="Galactose-binding domain-like"/>
    <property type="match status" value="2"/>
</dbReference>
<dbReference type="SMART" id="SM00042">
    <property type="entry name" value="CUB"/>
    <property type="match status" value="1"/>
</dbReference>
<evidence type="ECO:0000313" key="23">
    <source>
        <dbReference type="EnsemblMetazoa" id="G30880.1:cds"/>
    </source>
</evidence>
<feature type="chain" id="PRO_5036481494" description="G-protein coupled receptor GRL101" evidence="16">
    <location>
        <begin position="18"/>
        <end position="2383"/>
    </location>
</feature>
<evidence type="ECO:0000256" key="12">
    <source>
        <dbReference type="ARBA" id="ARBA00023224"/>
    </source>
</evidence>
<evidence type="ECO:0000256" key="8">
    <source>
        <dbReference type="ARBA" id="ARBA00023040"/>
    </source>
</evidence>
<feature type="disulfide bond" evidence="14">
    <location>
        <begin position="1326"/>
        <end position="1338"/>
    </location>
</feature>
<dbReference type="InterPro" id="IPR011009">
    <property type="entry name" value="Kinase-like_dom_sf"/>
</dbReference>
<dbReference type="PRINTS" id="PR00261">
    <property type="entry name" value="LDLRECEPTOR"/>
</dbReference>
<dbReference type="Pfam" id="PF16977">
    <property type="entry name" value="ApeC"/>
    <property type="match status" value="1"/>
</dbReference>
<keyword evidence="10 14" id="KW-1015">Disulfide bond</keyword>
<feature type="transmembrane region" description="Helical" evidence="15">
    <location>
        <begin position="2133"/>
        <end position="2156"/>
    </location>
</feature>
<evidence type="ECO:0000256" key="9">
    <source>
        <dbReference type="ARBA" id="ARBA00023136"/>
    </source>
</evidence>
<dbReference type="SUPFAM" id="SSF56436">
    <property type="entry name" value="C-type lectin-like"/>
    <property type="match status" value="1"/>
</dbReference>
<dbReference type="Gene3D" id="3.80.10.10">
    <property type="entry name" value="Ribonuclease Inhibitor"/>
    <property type="match status" value="2"/>
</dbReference>
<protein>
    <recommendedName>
        <fullName evidence="25">G-protein coupled receptor GRL101</fullName>
    </recommendedName>
</protein>
<dbReference type="PROSITE" id="PS50948">
    <property type="entry name" value="PAN"/>
    <property type="match status" value="1"/>
</dbReference>
<dbReference type="Gene3D" id="3.10.100.10">
    <property type="entry name" value="Mannose-Binding Protein A, subunit A"/>
    <property type="match status" value="1"/>
</dbReference>
<dbReference type="InterPro" id="IPR000001">
    <property type="entry name" value="Kringle"/>
</dbReference>
<proteinExistence type="predicted"/>
<dbReference type="InterPro" id="IPR016186">
    <property type="entry name" value="C-type_lectin-like/link_sf"/>
</dbReference>
<dbReference type="PROSITE" id="PS50022">
    <property type="entry name" value="FA58C_3"/>
    <property type="match status" value="1"/>
</dbReference>
<keyword evidence="6" id="KW-0677">Repeat</keyword>
<keyword evidence="24" id="KW-1185">Reference proteome</keyword>
<feature type="domain" description="C-type lectin" evidence="19">
    <location>
        <begin position="1086"/>
        <end position="1212"/>
    </location>
</feature>
<dbReference type="Pfam" id="PF00754">
    <property type="entry name" value="F5_F8_type_C"/>
    <property type="match status" value="1"/>
</dbReference>
<dbReference type="InterPro" id="IPR001611">
    <property type="entry name" value="Leu-rich_rpt"/>
</dbReference>
<dbReference type="PROSITE" id="PS50068">
    <property type="entry name" value="LDLRA_2"/>
    <property type="match status" value="6"/>
</dbReference>
<dbReference type="InterPro" id="IPR003591">
    <property type="entry name" value="Leu-rich_rpt_typical-subtyp"/>
</dbReference>
<comment type="subcellular location">
    <subcellularLocation>
        <location evidence="1">Cell membrane</location>
        <topology evidence="1">Multi-pass membrane protein</topology>
    </subcellularLocation>
</comment>
<feature type="transmembrane region" description="Helical" evidence="15">
    <location>
        <begin position="2213"/>
        <end position="2236"/>
    </location>
</feature>
<feature type="domain" description="Kringle" evidence="20">
    <location>
        <begin position="307"/>
        <end position="380"/>
    </location>
</feature>
<evidence type="ECO:0000259" key="18">
    <source>
        <dbReference type="PROSITE" id="PS50022"/>
    </source>
</evidence>
<dbReference type="InterPro" id="IPR032675">
    <property type="entry name" value="LRR_dom_sf"/>
</dbReference>
<evidence type="ECO:0000313" key="24">
    <source>
        <dbReference type="Proteomes" id="UP000005408"/>
    </source>
</evidence>
<dbReference type="GO" id="GO:0009755">
    <property type="term" value="P:hormone-mediated signaling pathway"/>
    <property type="evidence" value="ECO:0007669"/>
    <property type="project" value="TreeGrafter"/>
</dbReference>
<dbReference type="SUPFAM" id="SSF56112">
    <property type="entry name" value="Protein kinase-like (PK-like)"/>
    <property type="match status" value="1"/>
</dbReference>
<evidence type="ECO:0000256" key="6">
    <source>
        <dbReference type="ARBA" id="ARBA00022737"/>
    </source>
</evidence>
<keyword evidence="7 15" id="KW-1133">Transmembrane helix</keyword>
<dbReference type="CDD" id="cd15137">
    <property type="entry name" value="7tmA_Relaxin_R"/>
    <property type="match status" value="1"/>
</dbReference>
<dbReference type="InterPro" id="IPR001304">
    <property type="entry name" value="C-type_lectin-like"/>
</dbReference>
<reference evidence="23" key="1">
    <citation type="submission" date="2022-08" db="UniProtKB">
        <authorList>
            <consortium name="EnsemblMetazoa"/>
        </authorList>
    </citation>
    <scope>IDENTIFICATION</scope>
    <source>
        <strain evidence="23">05x7-T-G4-1.051#20</strain>
    </source>
</reference>
<feature type="disulfide bond" evidence="14">
    <location>
        <begin position="1686"/>
        <end position="1698"/>
    </location>
</feature>
<dbReference type="SUPFAM" id="SSF57424">
    <property type="entry name" value="LDL receptor-like module"/>
    <property type="match status" value="4"/>
</dbReference>
<feature type="disulfide bond" evidence="14">
    <location>
        <begin position="1306"/>
        <end position="1321"/>
    </location>
</feature>
<keyword evidence="3 13" id="KW-0420">Kringle</keyword>
<dbReference type="Gene3D" id="2.60.120.290">
    <property type="entry name" value="Spermadhesin, CUB domain"/>
    <property type="match status" value="2"/>
</dbReference>
<dbReference type="Gene3D" id="2.60.120.260">
    <property type="entry name" value="Galactose-binding domain-like"/>
    <property type="match status" value="2"/>
</dbReference>
<feature type="disulfide bond" evidence="14">
    <location>
        <begin position="1668"/>
        <end position="1683"/>
    </location>
</feature>
<evidence type="ECO:0000259" key="22">
    <source>
        <dbReference type="PROSITE" id="PS50948"/>
    </source>
</evidence>
<dbReference type="PROSITE" id="PS00022">
    <property type="entry name" value="EGF_1"/>
    <property type="match status" value="1"/>
</dbReference>
<feature type="disulfide bond" evidence="14">
    <location>
        <begin position="1649"/>
        <end position="1661"/>
    </location>
</feature>
<dbReference type="Pfam" id="PF00001">
    <property type="entry name" value="7tm_1"/>
    <property type="match status" value="1"/>
</dbReference>
<dbReference type="SUPFAM" id="SSF57440">
    <property type="entry name" value="Kringle-like"/>
    <property type="match status" value="1"/>
</dbReference>
<dbReference type="Pfam" id="PF13855">
    <property type="entry name" value="LRR_8"/>
    <property type="match status" value="2"/>
</dbReference>
<dbReference type="InterPro" id="IPR016187">
    <property type="entry name" value="CTDL_fold"/>
</dbReference>
<feature type="domain" description="CUB" evidence="17">
    <location>
        <begin position="804"/>
        <end position="881"/>
    </location>
</feature>
<keyword evidence="8" id="KW-0297">G-protein coupled receptor</keyword>
<organism evidence="23 24">
    <name type="scientific">Magallana gigas</name>
    <name type="common">Pacific oyster</name>
    <name type="synonym">Crassostrea gigas</name>
    <dbReference type="NCBI Taxonomy" id="29159"/>
    <lineage>
        <taxon>Eukaryota</taxon>
        <taxon>Metazoa</taxon>
        <taxon>Spiralia</taxon>
        <taxon>Lophotrochozoa</taxon>
        <taxon>Mollusca</taxon>
        <taxon>Bivalvia</taxon>
        <taxon>Autobranchia</taxon>
        <taxon>Pteriomorphia</taxon>
        <taxon>Ostreida</taxon>
        <taxon>Ostreoidea</taxon>
        <taxon>Ostreidae</taxon>
        <taxon>Magallana</taxon>
    </lineage>
</organism>
<feature type="transmembrane region" description="Helical" evidence="15">
    <location>
        <begin position="2177"/>
        <end position="2201"/>
    </location>
</feature>
<keyword evidence="4" id="KW-0433">Leucine-rich repeat</keyword>
<comment type="caution">
    <text evidence="13">Lacks conserved residue(s) required for the propagation of feature annotation.</text>
</comment>
<dbReference type="EnsemblMetazoa" id="G30880.1">
    <property type="protein sequence ID" value="G30880.1:cds"/>
    <property type="gene ID" value="G30880"/>
</dbReference>
<evidence type="ECO:0000256" key="14">
    <source>
        <dbReference type="PROSITE-ProRule" id="PRU00124"/>
    </source>
</evidence>
<dbReference type="CDD" id="cd00041">
    <property type="entry name" value="CUB"/>
    <property type="match status" value="1"/>
</dbReference>
<feature type="transmembrane region" description="Helical" evidence="15">
    <location>
        <begin position="1962"/>
        <end position="1985"/>
    </location>
</feature>
<feature type="domain" description="Apple" evidence="22">
    <location>
        <begin position="705"/>
        <end position="794"/>
    </location>
</feature>
<dbReference type="InterPro" id="IPR031569">
    <property type="entry name" value="ApeC"/>
</dbReference>
<dbReference type="InterPro" id="IPR003609">
    <property type="entry name" value="Pan_app"/>
</dbReference>
<feature type="disulfide bond" evidence="14">
    <location>
        <begin position="1268"/>
        <end position="1283"/>
    </location>
</feature>
<evidence type="ECO:0000256" key="13">
    <source>
        <dbReference type="PROSITE-ProRule" id="PRU00121"/>
    </source>
</evidence>
<evidence type="ECO:0000256" key="16">
    <source>
        <dbReference type="SAM" id="SignalP"/>
    </source>
</evidence>
<dbReference type="InterPro" id="IPR035914">
    <property type="entry name" value="Sperma_CUB_dom_sf"/>
</dbReference>
<accession>A0A8W8M2G6</accession>
<dbReference type="SMART" id="SM00369">
    <property type="entry name" value="LRR_TYP"/>
    <property type="match status" value="5"/>
</dbReference>
<dbReference type="Gene3D" id="1.20.1070.10">
    <property type="entry name" value="Rhodopsin 7-helix transmembrane proteins"/>
    <property type="match status" value="1"/>
</dbReference>
<feature type="disulfide bond" evidence="14">
    <location>
        <begin position="1333"/>
        <end position="1351"/>
    </location>
</feature>
<dbReference type="InterPro" id="IPR036055">
    <property type="entry name" value="LDL_receptor-like_sf"/>
</dbReference>
<feature type="transmembrane region" description="Helical" evidence="15">
    <location>
        <begin position="2041"/>
        <end position="2062"/>
    </location>
</feature>
<dbReference type="SMART" id="SM00034">
    <property type="entry name" value="CLECT"/>
    <property type="match status" value="1"/>
</dbReference>
<dbReference type="PROSITE" id="PS50070">
    <property type="entry name" value="KRINGLE_2"/>
    <property type="match status" value="1"/>
</dbReference>
<dbReference type="PROSITE" id="PS01209">
    <property type="entry name" value="LDLRA_1"/>
    <property type="match status" value="2"/>
</dbReference>
<dbReference type="InterPro" id="IPR017452">
    <property type="entry name" value="GPCR_Rhodpsn_7TM"/>
</dbReference>
<dbReference type="GO" id="GO:0008528">
    <property type="term" value="F:G protein-coupled peptide receptor activity"/>
    <property type="evidence" value="ECO:0007669"/>
    <property type="project" value="TreeGrafter"/>
</dbReference>
<dbReference type="CDD" id="cd00037">
    <property type="entry name" value="CLECT"/>
    <property type="match status" value="1"/>
</dbReference>
<evidence type="ECO:0000259" key="19">
    <source>
        <dbReference type="PROSITE" id="PS50041"/>
    </source>
</evidence>
<evidence type="ECO:0000256" key="1">
    <source>
        <dbReference type="ARBA" id="ARBA00004651"/>
    </source>
</evidence>